<keyword evidence="11" id="KW-1185">Reference proteome</keyword>
<comment type="subcellular location">
    <subcellularLocation>
        <location evidence="1">Cell membrane</location>
        <topology evidence="1">Multi-pass membrane protein</topology>
    </subcellularLocation>
</comment>
<dbReference type="PANTHER" id="PTHR11795">
    <property type="entry name" value="BRANCHED-CHAIN AMINO ACID TRANSPORT SYSTEM PERMEASE PROTEIN LIVH"/>
    <property type="match status" value="1"/>
</dbReference>
<proteinExistence type="inferred from homology"/>
<keyword evidence="2" id="KW-0813">Transport</keyword>
<feature type="transmembrane region" description="Helical" evidence="9">
    <location>
        <begin position="210"/>
        <end position="232"/>
    </location>
</feature>
<keyword evidence="3" id="KW-1003">Cell membrane</keyword>
<feature type="transmembrane region" description="Helical" evidence="9">
    <location>
        <begin position="64"/>
        <end position="84"/>
    </location>
</feature>
<evidence type="ECO:0000256" key="5">
    <source>
        <dbReference type="ARBA" id="ARBA00022970"/>
    </source>
</evidence>
<keyword evidence="7 9" id="KW-0472">Membrane</keyword>
<keyword evidence="5" id="KW-0029">Amino-acid transport</keyword>
<organism evidence="10 11">
    <name type="scientific">Fodinisporobacter ferrooxydans</name>
    <dbReference type="NCBI Taxonomy" id="2901836"/>
    <lineage>
        <taxon>Bacteria</taxon>
        <taxon>Bacillati</taxon>
        <taxon>Bacillota</taxon>
        <taxon>Bacilli</taxon>
        <taxon>Bacillales</taxon>
        <taxon>Alicyclobacillaceae</taxon>
        <taxon>Fodinisporobacter</taxon>
    </lineage>
</organism>
<dbReference type="Pfam" id="PF02653">
    <property type="entry name" value="BPD_transp_2"/>
    <property type="match status" value="1"/>
</dbReference>
<feature type="transmembrane region" description="Helical" evidence="9">
    <location>
        <begin position="37"/>
        <end position="58"/>
    </location>
</feature>
<dbReference type="CDD" id="cd06582">
    <property type="entry name" value="TM_PBP1_LivH_like"/>
    <property type="match status" value="1"/>
</dbReference>
<evidence type="ECO:0000256" key="7">
    <source>
        <dbReference type="ARBA" id="ARBA00023136"/>
    </source>
</evidence>
<dbReference type="Proteomes" id="UP000830167">
    <property type="component" value="Chromosome"/>
</dbReference>
<dbReference type="RefSeq" id="WP_347439122.1">
    <property type="nucleotide sequence ID" value="NZ_CP089291.1"/>
</dbReference>
<feature type="transmembrane region" description="Helical" evidence="9">
    <location>
        <begin position="96"/>
        <end position="122"/>
    </location>
</feature>
<evidence type="ECO:0000256" key="2">
    <source>
        <dbReference type="ARBA" id="ARBA00022448"/>
    </source>
</evidence>
<feature type="transmembrane region" description="Helical" evidence="9">
    <location>
        <begin position="270"/>
        <end position="288"/>
    </location>
</feature>
<feature type="transmembrane region" description="Helical" evidence="9">
    <location>
        <begin position="185"/>
        <end position="204"/>
    </location>
</feature>
<evidence type="ECO:0000256" key="9">
    <source>
        <dbReference type="SAM" id="Phobius"/>
    </source>
</evidence>
<gene>
    <name evidence="10" type="ORF">LSG31_10005</name>
</gene>
<sequence length="296" mass="31936">MSNFDMIAQLFVSGLAVGSIYALVALGYVLVYVSVNVVNFAQGDFAMIAAYFMVTLVVGLHVPWLIALIIGILLIGIFGFVFQLGTFQPLKNRKRAFLPIMISTVGGSIFLEHLFLLVYGPYPQKLPGLFAVDTINIAGVHVYPQYILILVVTIIMVALLMWFFEKTMIGRQMQATAQDPSTARLMGIRVTLMTTLTWMISASLGGLAGILIAPVFMVTTTMGSLIALKAFAASIVGGFSSVKGAIIGGISIGLIETFGAAYISGAYRDAFAFVILVLFLIFKPYGLFGEKVSQKV</sequence>
<comment type="similarity">
    <text evidence="8">Belongs to the binding-protein-dependent transport system permease family. LivHM subfamily.</text>
</comment>
<dbReference type="PANTHER" id="PTHR11795:SF450">
    <property type="entry name" value="ABC TRANSPORTER PERMEASE PROTEIN"/>
    <property type="match status" value="1"/>
</dbReference>
<keyword evidence="6 9" id="KW-1133">Transmembrane helix</keyword>
<feature type="transmembrane region" description="Helical" evidence="9">
    <location>
        <begin position="6"/>
        <end position="30"/>
    </location>
</feature>
<evidence type="ECO:0000313" key="10">
    <source>
        <dbReference type="EMBL" id="UOF92456.1"/>
    </source>
</evidence>
<name>A0ABY4CPM6_9BACL</name>
<feature type="transmembrane region" description="Helical" evidence="9">
    <location>
        <begin position="244"/>
        <end position="264"/>
    </location>
</feature>
<feature type="transmembrane region" description="Helical" evidence="9">
    <location>
        <begin position="142"/>
        <end position="164"/>
    </location>
</feature>
<keyword evidence="4 9" id="KW-0812">Transmembrane</keyword>
<evidence type="ECO:0000256" key="1">
    <source>
        <dbReference type="ARBA" id="ARBA00004651"/>
    </source>
</evidence>
<evidence type="ECO:0000313" key="11">
    <source>
        <dbReference type="Proteomes" id="UP000830167"/>
    </source>
</evidence>
<dbReference type="EMBL" id="CP089291">
    <property type="protein sequence ID" value="UOF92456.1"/>
    <property type="molecule type" value="Genomic_DNA"/>
</dbReference>
<evidence type="ECO:0000256" key="3">
    <source>
        <dbReference type="ARBA" id="ARBA00022475"/>
    </source>
</evidence>
<evidence type="ECO:0000256" key="4">
    <source>
        <dbReference type="ARBA" id="ARBA00022692"/>
    </source>
</evidence>
<evidence type="ECO:0000256" key="6">
    <source>
        <dbReference type="ARBA" id="ARBA00022989"/>
    </source>
</evidence>
<accession>A0ABY4CPM6</accession>
<protein>
    <submittedName>
        <fullName evidence="10">Branched-chain amino acid ABC transporter permease</fullName>
    </submittedName>
</protein>
<dbReference type="InterPro" id="IPR052157">
    <property type="entry name" value="BCAA_transport_permease"/>
</dbReference>
<reference evidence="10" key="1">
    <citation type="submission" date="2021-12" db="EMBL/GenBank/DDBJ databases">
        <title>Alicyclobacillaceae gen. nov., sp. nov., isolated from chalcocite enrichment system.</title>
        <authorList>
            <person name="Jiang Z."/>
        </authorList>
    </citation>
    <scope>NUCLEOTIDE SEQUENCE</scope>
    <source>
        <strain evidence="10">MYW30-H2</strain>
    </source>
</reference>
<dbReference type="InterPro" id="IPR001851">
    <property type="entry name" value="ABC_transp_permease"/>
</dbReference>
<evidence type="ECO:0000256" key="8">
    <source>
        <dbReference type="ARBA" id="ARBA00037998"/>
    </source>
</evidence>